<protein>
    <submittedName>
        <fullName evidence="1">Uncharacterized protein</fullName>
    </submittedName>
</protein>
<proteinExistence type="predicted"/>
<evidence type="ECO:0000313" key="2">
    <source>
        <dbReference type="Proteomes" id="UP001488838"/>
    </source>
</evidence>
<dbReference type="EMBL" id="JBBHLL010000014">
    <property type="protein sequence ID" value="KAK7831329.1"/>
    <property type="molecule type" value="Genomic_DNA"/>
</dbReference>
<accession>A0AAW0JYL9</accession>
<name>A0AAW0JYL9_MYOGA</name>
<comment type="caution">
    <text evidence="1">The sequence shown here is derived from an EMBL/GenBank/DDBJ whole genome shotgun (WGS) entry which is preliminary data.</text>
</comment>
<reference evidence="1 2" key="1">
    <citation type="journal article" date="2023" name="bioRxiv">
        <title>Conserved and derived expression patterns and positive selection on dental genes reveal complex evolutionary context of ever-growing rodent molars.</title>
        <authorList>
            <person name="Calamari Z.T."/>
            <person name="Song A."/>
            <person name="Cohen E."/>
            <person name="Akter M."/>
            <person name="Roy R.D."/>
            <person name="Hallikas O."/>
            <person name="Christensen M.M."/>
            <person name="Li P."/>
            <person name="Marangoni P."/>
            <person name="Jernvall J."/>
            <person name="Klein O.D."/>
        </authorList>
    </citation>
    <scope>NUCLEOTIDE SEQUENCE [LARGE SCALE GENOMIC DNA]</scope>
    <source>
        <strain evidence="1">V071</strain>
    </source>
</reference>
<dbReference type="Proteomes" id="UP001488838">
    <property type="component" value="Unassembled WGS sequence"/>
</dbReference>
<keyword evidence="2" id="KW-1185">Reference proteome</keyword>
<gene>
    <name evidence="1" type="ORF">U0070_024617</name>
</gene>
<sequence>MYLSPITEAVFRKLITGENISENWRPGNVATATSPESLPHLFVPCALCPDESHLRNLNRKVNQVKTGLLRSCEPQNHLREGFCSGDDSTFDLVQLQRLWRCKASLGKTLLLVLWATI</sequence>
<dbReference type="AlphaFoldDB" id="A0AAW0JYL9"/>
<evidence type="ECO:0000313" key="1">
    <source>
        <dbReference type="EMBL" id="KAK7831329.1"/>
    </source>
</evidence>
<organism evidence="1 2">
    <name type="scientific">Myodes glareolus</name>
    <name type="common">Bank vole</name>
    <name type="synonym">Clethrionomys glareolus</name>
    <dbReference type="NCBI Taxonomy" id="447135"/>
    <lineage>
        <taxon>Eukaryota</taxon>
        <taxon>Metazoa</taxon>
        <taxon>Chordata</taxon>
        <taxon>Craniata</taxon>
        <taxon>Vertebrata</taxon>
        <taxon>Euteleostomi</taxon>
        <taxon>Mammalia</taxon>
        <taxon>Eutheria</taxon>
        <taxon>Euarchontoglires</taxon>
        <taxon>Glires</taxon>
        <taxon>Rodentia</taxon>
        <taxon>Myomorpha</taxon>
        <taxon>Muroidea</taxon>
        <taxon>Cricetidae</taxon>
        <taxon>Arvicolinae</taxon>
        <taxon>Myodes</taxon>
    </lineage>
</organism>